<accession>A0A6D2KGD3</accession>
<gene>
    <name evidence="2" type="ORF">MERR_LOCUS40811</name>
</gene>
<feature type="signal peptide" evidence="1">
    <location>
        <begin position="1"/>
        <end position="26"/>
    </location>
</feature>
<evidence type="ECO:0000313" key="3">
    <source>
        <dbReference type="Proteomes" id="UP000467841"/>
    </source>
</evidence>
<protein>
    <recommendedName>
        <fullName evidence="4">Knottin scorpion toxin-like domain-containing protein</fullName>
    </recommendedName>
</protein>
<name>A0A6D2KGD3_9BRAS</name>
<reference evidence="2" key="1">
    <citation type="submission" date="2020-01" db="EMBL/GenBank/DDBJ databases">
        <authorList>
            <person name="Mishra B."/>
        </authorList>
    </citation>
    <scope>NUCLEOTIDE SEQUENCE [LARGE SCALE GENOMIC DNA]</scope>
</reference>
<dbReference type="AlphaFoldDB" id="A0A6D2KGD3"/>
<evidence type="ECO:0008006" key="4">
    <source>
        <dbReference type="Google" id="ProtNLM"/>
    </source>
</evidence>
<keyword evidence="3" id="KW-1185">Reference proteome</keyword>
<dbReference type="EMBL" id="CACVBM020001540">
    <property type="protein sequence ID" value="CAA7053575.1"/>
    <property type="molecule type" value="Genomic_DNA"/>
</dbReference>
<comment type="caution">
    <text evidence="2">The sequence shown here is derived from an EMBL/GenBank/DDBJ whole genome shotgun (WGS) entry which is preliminary data.</text>
</comment>
<evidence type="ECO:0000256" key="1">
    <source>
        <dbReference type="SAM" id="SignalP"/>
    </source>
</evidence>
<evidence type="ECO:0000313" key="2">
    <source>
        <dbReference type="EMBL" id="CAA7053575.1"/>
    </source>
</evidence>
<feature type="chain" id="PRO_5025576557" description="Knottin scorpion toxin-like domain-containing protein" evidence="1">
    <location>
        <begin position="27"/>
        <end position="89"/>
    </location>
</feature>
<sequence length="89" mass="9647">MEKNSLKLVFLFSITVIAMCSYLGDAREMAEEEMNYLDDGPSLAPVSPIMVAGDCGKASECYKYCPTLCKNPGKSCSCSCQSNKCYCGC</sequence>
<dbReference type="Proteomes" id="UP000467841">
    <property type="component" value="Unassembled WGS sequence"/>
</dbReference>
<organism evidence="2 3">
    <name type="scientific">Microthlaspi erraticum</name>
    <dbReference type="NCBI Taxonomy" id="1685480"/>
    <lineage>
        <taxon>Eukaryota</taxon>
        <taxon>Viridiplantae</taxon>
        <taxon>Streptophyta</taxon>
        <taxon>Embryophyta</taxon>
        <taxon>Tracheophyta</taxon>
        <taxon>Spermatophyta</taxon>
        <taxon>Magnoliopsida</taxon>
        <taxon>eudicotyledons</taxon>
        <taxon>Gunneridae</taxon>
        <taxon>Pentapetalae</taxon>
        <taxon>rosids</taxon>
        <taxon>malvids</taxon>
        <taxon>Brassicales</taxon>
        <taxon>Brassicaceae</taxon>
        <taxon>Coluteocarpeae</taxon>
        <taxon>Microthlaspi</taxon>
    </lineage>
</organism>
<keyword evidence="1" id="KW-0732">Signal</keyword>
<proteinExistence type="predicted"/>